<keyword evidence="2" id="KW-1185">Reference proteome</keyword>
<dbReference type="eggNOG" id="ENOG502SRRT">
    <property type="taxonomic scope" value="Eukaryota"/>
</dbReference>
<dbReference type="STRING" id="452589.G9NWS1"/>
<protein>
    <submittedName>
        <fullName evidence="1">Uncharacterized protein</fullName>
    </submittedName>
</protein>
<organism evidence="1 2">
    <name type="scientific">Hypocrea atroviridis (strain ATCC 20476 / IMI 206040)</name>
    <name type="common">Trichoderma atroviride</name>
    <dbReference type="NCBI Taxonomy" id="452589"/>
    <lineage>
        <taxon>Eukaryota</taxon>
        <taxon>Fungi</taxon>
        <taxon>Dikarya</taxon>
        <taxon>Ascomycota</taxon>
        <taxon>Pezizomycotina</taxon>
        <taxon>Sordariomycetes</taxon>
        <taxon>Hypocreomycetidae</taxon>
        <taxon>Hypocreales</taxon>
        <taxon>Hypocreaceae</taxon>
        <taxon>Trichoderma</taxon>
    </lineage>
</organism>
<sequence>VYGLEAPIEGYGVIELQWEVETTPGGPTVLVNGTIEQVYDKLTKINPNFTTEYPLQSRHRGASGAREKRYTVESYFCWSRWPYTSLFTIEDGISYLRGVRGQPTNGPGPGNCGRVSCSYQSAIWWCNDNSGSKTLQDFGDIADGAEVITDNCQATVVVAGIPEVVTAGQVFYTDAWNVIVRKDTDNC</sequence>
<dbReference type="Proteomes" id="UP000005426">
    <property type="component" value="Unassembled WGS sequence"/>
</dbReference>
<comment type="caution">
    <text evidence="1">The sequence shown here is derived from an EMBL/GenBank/DDBJ whole genome shotgun (WGS) entry which is preliminary data.</text>
</comment>
<accession>G9NWS1</accession>
<proteinExistence type="predicted"/>
<evidence type="ECO:0000313" key="1">
    <source>
        <dbReference type="EMBL" id="EHK44629.1"/>
    </source>
</evidence>
<dbReference type="PANTHER" id="PTHR35605:SF1">
    <property type="entry name" value="ECP2 EFFECTOR PROTEIN DOMAIN-CONTAINING PROTEIN-RELATED"/>
    <property type="match status" value="1"/>
</dbReference>
<dbReference type="OrthoDB" id="3552888at2759"/>
<evidence type="ECO:0000313" key="2">
    <source>
        <dbReference type="Proteomes" id="UP000005426"/>
    </source>
</evidence>
<name>G9NWS1_HYPAI</name>
<reference evidence="1 2" key="1">
    <citation type="journal article" date="2011" name="Genome Biol.">
        <title>Comparative genome sequence analysis underscores mycoparasitism as the ancestral life style of Trichoderma.</title>
        <authorList>
            <person name="Kubicek C.P."/>
            <person name="Herrera-Estrella A."/>
            <person name="Seidl-Seiboth V."/>
            <person name="Martinez D.A."/>
            <person name="Druzhinina I.S."/>
            <person name="Thon M."/>
            <person name="Zeilinger S."/>
            <person name="Casas-Flores S."/>
            <person name="Horwitz B.A."/>
            <person name="Mukherjee P.K."/>
            <person name="Mukherjee M."/>
            <person name="Kredics L."/>
            <person name="Alcaraz L.D."/>
            <person name="Aerts A."/>
            <person name="Antal Z."/>
            <person name="Atanasova L."/>
            <person name="Cervantes-Badillo M.G."/>
            <person name="Challacombe J."/>
            <person name="Chertkov O."/>
            <person name="McCluskey K."/>
            <person name="Coulpier F."/>
            <person name="Deshpande N."/>
            <person name="von Doehren H."/>
            <person name="Ebbole D.J."/>
            <person name="Esquivel-Naranjo E.U."/>
            <person name="Fekete E."/>
            <person name="Flipphi M."/>
            <person name="Glaser F."/>
            <person name="Gomez-Rodriguez E.Y."/>
            <person name="Gruber S."/>
            <person name="Han C."/>
            <person name="Henrissat B."/>
            <person name="Hermosa R."/>
            <person name="Hernandez-Onate M."/>
            <person name="Karaffa L."/>
            <person name="Kosti I."/>
            <person name="Le Crom S."/>
            <person name="Lindquist E."/>
            <person name="Lucas S."/>
            <person name="Luebeck M."/>
            <person name="Luebeck P.S."/>
            <person name="Margeot A."/>
            <person name="Metz B."/>
            <person name="Misra M."/>
            <person name="Nevalainen H."/>
            <person name="Omann M."/>
            <person name="Packer N."/>
            <person name="Perrone G."/>
            <person name="Uresti-Rivera E.E."/>
            <person name="Salamov A."/>
            <person name="Schmoll M."/>
            <person name="Seiboth B."/>
            <person name="Shapiro H."/>
            <person name="Sukno S."/>
            <person name="Tamayo-Ramos J.A."/>
            <person name="Tisch D."/>
            <person name="Wiest A."/>
            <person name="Wilkinson H.H."/>
            <person name="Zhang M."/>
            <person name="Coutinho P.M."/>
            <person name="Kenerley C.M."/>
            <person name="Monte E."/>
            <person name="Baker S.E."/>
            <person name="Grigoriev I.V."/>
        </authorList>
    </citation>
    <scope>NUCLEOTIDE SEQUENCE [LARGE SCALE GENOMIC DNA]</scope>
    <source>
        <strain evidence="2">ATCC 20476 / IMI 206040</strain>
    </source>
</reference>
<dbReference type="AlphaFoldDB" id="G9NWS1"/>
<feature type="non-terminal residue" evidence="1">
    <location>
        <position position="1"/>
    </location>
</feature>
<dbReference type="HOGENOM" id="CLU_089018_0_0_1"/>
<gene>
    <name evidence="1" type="ORF">TRIATDRAFT_39606</name>
</gene>
<dbReference type="EMBL" id="ABDG02000024">
    <property type="protein sequence ID" value="EHK44629.1"/>
    <property type="molecule type" value="Genomic_DNA"/>
</dbReference>
<dbReference type="OMA" id="NCHPQGG"/>
<dbReference type="PANTHER" id="PTHR35605">
    <property type="entry name" value="ECP2 EFFECTOR PROTEIN DOMAIN-CONTAINING PROTEIN-RELATED"/>
    <property type="match status" value="1"/>
</dbReference>